<accession>A0A6N9TNS5</accession>
<proteinExistence type="predicted"/>
<dbReference type="InterPro" id="IPR013114">
    <property type="entry name" value="FabA_FabZ"/>
</dbReference>
<keyword evidence="1" id="KW-0456">Lyase</keyword>
<comment type="caution">
    <text evidence="2">The sequence shown here is derived from an EMBL/GenBank/DDBJ whole genome shotgun (WGS) entry which is preliminary data.</text>
</comment>
<dbReference type="GO" id="GO:0016829">
    <property type="term" value="F:lyase activity"/>
    <property type="evidence" value="ECO:0007669"/>
    <property type="project" value="UniProtKB-KW"/>
</dbReference>
<organism evidence="2 3">
    <name type="scientific">Dissulfurirhabdus thermomarina</name>
    <dbReference type="NCBI Taxonomy" id="1765737"/>
    <lineage>
        <taxon>Bacteria</taxon>
        <taxon>Deltaproteobacteria</taxon>
        <taxon>Dissulfurirhabdaceae</taxon>
        <taxon>Dissulfurirhabdus</taxon>
    </lineage>
</organism>
<evidence type="ECO:0000313" key="3">
    <source>
        <dbReference type="Proteomes" id="UP000469346"/>
    </source>
</evidence>
<dbReference type="Pfam" id="PF22817">
    <property type="entry name" value="ApeP-like"/>
    <property type="match status" value="1"/>
</dbReference>
<dbReference type="SUPFAM" id="SSF54637">
    <property type="entry name" value="Thioesterase/thiol ester dehydrase-isomerase"/>
    <property type="match status" value="1"/>
</dbReference>
<dbReference type="EMBL" id="JAAGRR010000003">
    <property type="protein sequence ID" value="NDY41404.1"/>
    <property type="molecule type" value="Genomic_DNA"/>
</dbReference>
<gene>
    <name evidence="2" type="ORF">G3N55_00870</name>
</gene>
<dbReference type="AlphaFoldDB" id="A0A6N9TNS5"/>
<reference evidence="2 3" key="1">
    <citation type="submission" date="2020-02" db="EMBL/GenBank/DDBJ databases">
        <title>Comparative genomics of sulfur disproportionating microorganisms.</title>
        <authorList>
            <person name="Ward L.M."/>
            <person name="Bertran E."/>
            <person name="Johnston D.T."/>
        </authorList>
    </citation>
    <scope>NUCLEOTIDE SEQUENCE [LARGE SCALE GENOMIC DNA]</scope>
    <source>
        <strain evidence="2 3">DSM 100025</strain>
    </source>
</reference>
<dbReference type="InterPro" id="IPR029069">
    <property type="entry name" value="HotDog_dom_sf"/>
</dbReference>
<dbReference type="PANTHER" id="PTHR30272">
    <property type="entry name" value="3-HYDROXYACYL-[ACYL-CARRIER-PROTEIN] DEHYDRATASE"/>
    <property type="match status" value="1"/>
</dbReference>
<name>A0A6N9TNS5_DISTH</name>
<dbReference type="Proteomes" id="UP000469346">
    <property type="component" value="Unassembled WGS sequence"/>
</dbReference>
<dbReference type="PANTHER" id="PTHR30272:SF1">
    <property type="entry name" value="3-HYDROXYACYL-[ACYL-CARRIER-PROTEIN] DEHYDRATASE"/>
    <property type="match status" value="1"/>
</dbReference>
<evidence type="ECO:0000313" key="2">
    <source>
        <dbReference type="EMBL" id="NDY41404.1"/>
    </source>
</evidence>
<keyword evidence="3" id="KW-1185">Reference proteome</keyword>
<protein>
    <submittedName>
        <fullName evidence="2">3-hydroxyacyl-[acyl-carrier-protein] dehydratase FabZ</fullName>
    </submittedName>
</protein>
<dbReference type="RefSeq" id="WP_163297565.1">
    <property type="nucleotide sequence ID" value="NZ_JAAGRR010000003.1"/>
</dbReference>
<evidence type="ECO:0000256" key="1">
    <source>
        <dbReference type="ARBA" id="ARBA00023239"/>
    </source>
</evidence>
<sequence length="146" mass="15151">MEIPLRRILEILPHRPPFLLLDAVRVAEPGRRGTGRKRFSGLEPFFRNGRRPANPGGLLLEMMAQAAAVVAGTGAGGQPRPAGPGYLAGARLEAAGAFGPGDLVEAEVVIVKAFGGLVRVEGEARSAGRALARADLAVTLPGRGGR</sequence>
<dbReference type="Gene3D" id="3.10.129.10">
    <property type="entry name" value="Hotdog Thioesterase"/>
    <property type="match status" value="1"/>
</dbReference>
<dbReference type="InterPro" id="IPR016776">
    <property type="entry name" value="ApeP-like_dehydratase"/>
</dbReference>